<dbReference type="OrthoDB" id="9806285at2"/>
<dbReference type="SMART" id="SM00382">
    <property type="entry name" value="AAA"/>
    <property type="match status" value="1"/>
</dbReference>
<dbReference type="InterPro" id="IPR050388">
    <property type="entry name" value="ABC_Ni/Peptide_Import"/>
</dbReference>
<evidence type="ECO:0000256" key="5">
    <source>
        <dbReference type="ARBA" id="ARBA00022741"/>
    </source>
</evidence>
<dbReference type="SUPFAM" id="SSF52540">
    <property type="entry name" value="P-loop containing nucleoside triphosphate hydrolases"/>
    <property type="match status" value="1"/>
</dbReference>
<dbReference type="RefSeq" id="WP_068345402.1">
    <property type="nucleotide sequence ID" value="NZ_JFHK01000002.1"/>
</dbReference>
<dbReference type="Pfam" id="PF00005">
    <property type="entry name" value="ABC_tran"/>
    <property type="match status" value="1"/>
</dbReference>
<keyword evidence="7" id="KW-0472">Membrane</keyword>
<name>A0A176K3V9_9BACT</name>
<sequence>MLLELKDLTVKYKTREGRVLAVDKVSLPLEEKKTLGLVGESGCGKSTLGGAILGILPRETQITGKVIFSGTDLTSMPSKELRSIRGKDISMIFQDPMTSLNPVMKLRDHFIETIFTHTQTSKENAIALAEQALKEVGISSNRLNDYPFQLSGGMRQRVMIALSLVLNPKLVIADEPTTSLDVIVQAQILQLLKGLQEKFKMAMILITHDLGVVAEAADDIGVMYGGHLVEYAPKLELYKDPLHPYTKDLLASVPNTDINDKELRFIPGYPPDLMNPPKGCRYADRCAKVKEICKQKIPPDVRMDDGRLVKCWLYGEGEKNDA</sequence>
<dbReference type="PANTHER" id="PTHR43297">
    <property type="entry name" value="OLIGOPEPTIDE TRANSPORT ATP-BINDING PROTEIN APPD"/>
    <property type="match status" value="1"/>
</dbReference>
<keyword evidence="10" id="KW-1185">Reference proteome</keyword>
<protein>
    <submittedName>
        <fullName evidence="9">Peptide ABC transporter ATPase</fullName>
    </submittedName>
</protein>
<dbReference type="PROSITE" id="PS50893">
    <property type="entry name" value="ABC_TRANSPORTER_2"/>
    <property type="match status" value="1"/>
</dbReference>
<dbReference type="InterPro" id="IPR027417">
    <property type="entry name" value="P-loop_NTPase"/>
</dbReference>
<dbReference type="GO" id="GO:0016887">
    <property type="term" value="F:ATP hydrolysis activity"/>
    <property type="evidence" value="ECO:0007669"/>
    <property type="project" value="InterPro"/>
</dbReference>
<evidence type="ECO:0000259" key="8">
    <source>
        <dbReference type="PROSITE" id="PS50893"/>
    </source>
</evidence>
<feature type="domain" description="ABC transporter" evidence="8">
    <location>
        <begin position="3"/>
        <end position="250"/>
    </location>
</feature>
<dbReference type="FunFam" id="3.40.50.300:FF:000016">
    <property type="entry name" value="Oligopeptide ABC transporter ATP-binding component"/>
    <property type="match status" value="1"/>
</dbReference>
<reference evidence="9 10" key="1">
    <citation type="submission" date="2014-02" db="EMBL/GenBank/DDBJ databases">
        <title>Kosmotoga genome sequencing.</title>
        <authorList>
            <person name="Pollo S.M."/>
            <person name="Charchuk R."/>
            <person name="Nesbo C.L."/>
        </authorList>
    </citation>
    <scope>NUCLEOTIDE SEQUENCE [LARGE SCALE GENOMIC DNA]</scope>
    <source>
        <strain evidence="9 10">S304</strain>
    </source>
</reference>
<dbReference type="Gene3D" id="3.40.50.300">
    <property type="entry name" value="P-loop containing nucleotide triphosphate hydrolases"/>
    <property type="match status" value="1"/>
</dbReference>
<comment type="caution">
    <text evidence="9">The sequence shown here is derived from an EMBL/GenBank/DDBJ whole genome shotgun (WGS) entry which is preliminary data.</text>
</comment>
<dbReference type="Pfam" id="PF08352">
    <property type="entry name" value="oligo_HPY"/>
    <property type="match status" value="1"/>
</dbReference>
<dbReference type="InterPro" id="IPR017871">
    <property type="entry name" value="ABC_transporter-like_CS"/>
</dbReference>
<dbReference type="EMBL" id="JFHK01000002">
    <property type="protein sequence ID" value="OAA31797.1"/>
    <property type="molecule type" value="Genomic_DNA"/>
</dbReference>
<evidence type="ECO:0000256" key="3">
    <source>
        <dbReference type="ARBA" id="ARBA00022448"/>
    </source>
</evidence>
<comment type="similarity">
    <text evidence="2">Belongs to the ABC transporter superfamily.</text>
</comment>
<keyword evidence="4" id="KW-1003">Cell membrane</keyword>
<evidence type="ECO:0000256" key="6">
    <source>
        <dbReference type="ARBA" id="ARBA00022840"/>
    </source>
</evidence>
<dbReference type="PATRIC" id="fig|1453497.3.peg.580"/>
<dbReference type="PANTHER" id="PTHR43297:SF2">
    <property type="entry name" value="DIPEPTIDE TRANSPORT ATP-BINDING PROTEIN DPPD"/>
    <property type="match status" value="1"/>
</dbReference>
<evidence type="ECO:0000256" key="4">
    <source>
        <dbReference type="ARBA" id="ARBA00022475"/>
    </source>
</evidence>
<dbReference type="STRING" id="1453497.AT15_02925"/>
<keyword evidence="5" id="KW-0547">Nucleotide-binding</keyword>
<evidence type="ECO:0000256" key="7">
    <source>
        <dbReference type="ARBA" id="ARBA00023136"/>
    </source>
</evidence>
<dbReference type="Proteomes" id="UP000077339">
    <property type="component" value="Unassembled WGS sequence"/>
</dbReference>
<organism evidence="9 10">
    <name type="scientific">Kosmotoga arenicorallina S304</name>
    <dbReference type="NCBI Taxonomy" id="1453497"/>
    <lineage>
        <taxon>Bacteria</taxon>
        <taxon>Thermotogati</taxon>
        <taxon>Thermotogota</taxon>
        <taxon>Thermotogae</taxon>
        <taxon>Kosmotogales</taxon>
        <taxon>Kosmotogaceae</taxon>
        <taxon>Kosmotoga</taxon>
    </lineage>
</organism>
<keyword evidence="6" id="KW-0067">ATP-binding</keyword>
<dbReference type="GO" id="GO:0005524">
    <property type="term" value="F:ATP binding"/>
    <property type="evidence" value="ECO:0007669"/>
    <property type="project" value="UniProtKB-KW"/>
</dbReference>
<dbReference type="AlphaFoldDB" id="A0A176K3V9"/>
<dbReference type="InterPro" id="IPR003593">
    <property type="entry name" value="AAA+_ATPase"/>
</dbReference>
<comment type="subcellular location">
    <subcellularLocation>
        <location evidence="1">Cell membrane</location>
        <topology evidence="1">Peripheral membrane protein</topology>
    </subcellularLocation>
</comment>
<dbReference type="GO" id="GO:0005886">
    <property type="term" value="C:plasma membrane"/>
    <property type="evidence" value="ECO:0007669"/>
    <property type="project" value="UniProtKB-SubCell"/>
</dbReference>
<evidence type="ECO:0000313" key="9">
    <source>
        <dbReference type="EMBL" id="OAA31797.1"/>
    </source>
</evidence>
<keyword evidence="3" id="KW-0813">Transport</keyword>
<gene>
    <name evidence="9" type="ORF">AT15_02925</name>
</gene>
<dbReference type="GO" id="GO:0015833">
    <property type="term" value="P:peptide transport"/>
    <property type="evidence" value="ECO:0007669"/>
    <property type="project" value="InterPro"/>
</dbReference>
<dbReference type="InterPro" id="IPR013563">
    <property type="entry name" value="Oligopep_ABC_C"/>
</dbReference>
<dbReference type="InterPro" id="IPR003439">
    <property type="entry name" value="ABC_transporter-like_ATP-bd"/>
</dbReference>
<dbReference type="PROSITE" id="PS00211">
    <property type="entry name" value="ABC_TRANSPORTER_1"/>
    <property type="match status" value="1"/>
</dbReference>
<accession>A0A176K3V9</accession>
<dbReference type="NCBIfam" id="TIGR01727">
    <property type="entry name" value="oligo_HPY"/>
    <property type="match status" value="1"/>
</dbReference>
<proteinExistence type="inferred from homology"/>
<dbReference type="CDD" id="cd03257">
    <property type="entry name" value="ABC_NikE_OppD_transporters"/>
    <property type="match status" value="1"/>
</dbReference>
<evidence type="ECO:0000256" key="2">
    <source>
        <dbReference type="ARBA" id="ARBA00005417"/>
    </source>
</evidence>
<evidence type="ECO:0000313" key="10">
    <source>
        <dbReference type="Proteomes" id="UP000077339"/>
    </source>
</evidence>
<evidence type="ECO:0000256" key="1">
    <source>
        <dbReference type="ARBA" id="ARBA00004202"/>
    </source>
</evidence>